<dbReference type="GeneID" id="25271271"/>
<dbReference type="SUPFAM" id="SSF52058">
    <property type="entry name" value="L domain-like"/>
    <property type="match status" value="1"/>
</dbReference>
<dbReference type="VEuPathDB" id="ToxoDB:EAH_00032010"/>
<name>U6GRV4_EIMAC</name>
<dbReference type="PROSITE" id="PS51450">
    <property type="entry name" value="LRR"/>
    <property type="match status" value="2"/>
</dbReference>
<evidence type="ECO:0000313" key="3">
    <source>
        <dbReference type="EMBL" id="CDI82981.1"/>
    </source>
</evidence>
<dbReference type="PANTHER" id="PTHR45973">
    <property type="entry name" value="PROTEIN PHOSPHATASE 1 REGULATORY SUBUNIT SDS22-RELATED"/>
    <property type="match status" value="1"/>
</dbReference>
<dbReference type="InterPro" id="IPR050576">
    <property type="entry name" value="Cilia_flagella_integrity"/>
</dbReference>
<reference evidence="3" key="2">
    <citation type="submission" date="2013-10" db="EMBL/GenBank/DDBJ databases">
        <authorList>
            <person name="Aslett M."/>
        </authorList>
    </citation>
    <scope>NUCLEOTIDE SEQUENCE</scope>
    <source>
        <strain evidence="3">Houghton</strain>
    </source>
</reference>
<dbReference type="InterPro" id="IPR001611">
    <property type="entry name" value="Leu-rich_rpt"/>
</dbReference>
<dbReference type="SMART" id="SM00365">
    <property type="entry name" value="LRR_SD22"/>
    <property type="match status" value="3"/>
</dbReference>
<dbReference type="RefSeq" id="XP_013247806.1">
    <property type="nucleotide sequence ID" value="XM_013392352.1"/>
</dbReference>
<accession>U6GRV4</accession>
<dbReference type="PANTHER" id="PTHR45973:SF35">
    <property type="entry name" value="LEUCINE-RICH REPEAT-CONTAINING PROTEIN 43"/>
    <property type="match status" value="1"/>
</dbReference>
<dbReference type="OMA" id="NFGSHFR"/>
<dbReference type="Proteomes" id="UP000018050">
    <property type="component" value="Unassembled WGS sequence"/>
</dbReference>
<sequence length="394" mass="42666">MSGPRTRLLSQKEVPSVAALLQSAGGVAVGPILNATKLRALLLADGNSARKWKALDLSNCNIRKIELSLGEVAALDFECLTQLDMNGNLLVSLDGHSLPFPHLQALRASNCRINTITNFGSHFRLRQLDISGNQLTNVINLSNTPLRFTLRELNLARNKISEFKGLAPLSTFESLEVLDLRQNPLCNFGNVAEGFALVCCANLRQLNGHTVSPEVREAVDAWAAHEACGRATVATVEAFRETLQHPDGPALLCSTSHQPMKGRLNRMRRARGGAELPYTSTVDASVSSDADVCDYACLKGHALKAEDRRHFHSYSCLHSESNQGLRTVMKRAVSPTAHTCADTARKIPVSVGYSSSDAHTPAASCPTQHCEGTTEECQAGTAGDCKQRITECPW</sequence>
<dbReference type="AlphaFoldDB" id="U6GRV4"/>
<organism evidence="3 4">
    <name type="scientific">Eimeria acervulina</name>
    <name type="common">Coccidian parasite</name>
    <dbReference type="NCBI Taxonomy" id="5801"/>
    <lineage>
        <taxon>Eukaryota</taxon>
        <taxon>Sar</taxon>
        <taxon>Alveolata</taxon>
        <taxon>Apicomplexa</taxon>
        <taxon>Conoidasida</taxon>
        <taxon>Coccidia</taxon>
        <taxon>Eucoccidiorida</taxon>
        <taxon>Eimeriorina</taxon>
        <taxon>Eimeriidae</taxon>
        <taxon>Eimeria</taxon>
    </lineage>
</organism>
<reference evidence="3" key="1">
    <citation type="submission" date="2013-10" db="EMBL/GenBank/DDBJ databases">
        <title>Genomic analysis of the causative agents of coccidiosis in chickens.</title>
        <authorList>
            <person name="Reid A.J."/>
            <person name="Blake D."/>
            <person name="Billington K."/>
            <person name="Browne H."/>
            <person name="Dunn M."/>
            <person name="Hung S."/>
            <person name="Kawahara F."/>
            <person name="Miranda-Saavedra D."/>
            <person name="Mourier T."/>
            <person name="Nagra H."/>
            <person name="Otto T.D."/>
            <person name="Rawlings N."/>
            <person name="Sanchez A."/>
            <person name="Sanders M."/>
            <person name="Subramaniam C."/>
            <person name="Tay Y."/>
            <person name="Dear P."/>
            <person name="Doerig C."/>
            <person name="Gruber A."/>
            <person name="Parkinson J."/>
            <person name="Shirley M."/>
            <person name="Wan K.L."/>
            <person name="Berriman M."/>
            <person name="Tomley F."/>
            <person name="Pain A."/>
        </authorList>
    </citation>
    <scope>NUCLEOTIDE SEQUENCE</scope>
    <source>
        <strain evidence="3">Houghton</strain>
    </source>
</reference>
<dbReference type="EMBL" id="HG673004">
    <property type="protein sequence ID" value="CDI82981.1"/>
    <property type="molecule type" value="Genomic_DNA"/>
</dbReference>
<evidence type="ECO:0000256" key="1">
    <source>
        <dbReference type="ARBA" id="ARBA00022614"/>
    </source>
</evidence>
<proteinExistence type="predicted"/>
<keyword evidence="2" id="KW-0677">Repeat</keyword>
<dbReference type="OrthoDB" id="271226at2759"/>
<protein>
    <submittedName>
        <fullName evidence="3">Leucine rich repeat protein, putative</fullName>
    </submittedName>
</protein>
<dbReference type="InterPro" id="IPR032675">
    <property type="entry name" value="LRR_dom_sf"/>
</dbReference>
<evidence type="ECO:0000256" key="2">
    <source>
        <dbReference type="ARBA" id="ARBA00022737"/>
    </source>
</evidence>
<evidence type="ECO:0000313" key="4">
    <source>
        <dbReference type="Proteomes" id="UP000018050"/>
    </source>
</evidence>
<gene>
    <name evidence="3" type="ORF">EAH_00032010</name>
</gene>
<dbReference type="Gene3D" id="3.80.10.10">
    <property type="entry name" value="Ribonuclease Inhibitor"/>
    <property type="match status" value="1"/>
</dbReference>
<keyword evidence="1" id="KW-0433">Leucine-rich repeat</keyword>
<keyword evidence="4" id="KW-1185">Reference proteome</keyword>